<dbReference type="EMBL" id="ADMD01000001">
    <property type="protein sequence ID" value="EJZ84791.1"/>
    <property type="molecule type" value="Genomic_DNA"/>
</dbReference>
<evidence type="ECO:0000313" key="1">
    <source>
        <dbReference type="EMBL" id="EJZ84791.1"/>
    </source>
</evidence>
<sequence>MGASNKPLFSIMGDSISTYAGCNPEGYDVFYEGERKAATGVCSVSDTWWARIIDLLGGRLLSNASFSGSMVEGAGFPAGDSQERVEALGGNGLAPDTIVVFMGINDYGWGGAKAQAAAGARAVPAQSRREESERRVAGRAEKGAIEGFAKAYSSMLSRIRERYPEADVWCCTLCPGRVAGKNVPTFAWKLRGVPLESYNDAIRSAAAEHGCALVDFAAYGLDYDAIDGTHPTKAGMKQLAAMAVGSMASQRGFASREAALLEDAYKGFSLRSRNWCEKNDCIDCAYAKATGNAWYLVCENEEGSGF</sequence>
<dbReference type="OrthoDB" id="9801375at2"/>
<dbReference type="InterPro" id="IPR036514">
    <property type="entry name" value="SGNH_hydro_sf"/>
</dbReference>
<comment type="caution">
    <text evidence="1">The sequence shown here is derived from an EMBL/GenBank/DDBJ whole genome shotgun (WGS) entry which is preliminary data.</text>
</comment>
<dbReference type="PATRIC" id="fig|742818.3.peg.440"/>
<dbReference type="HOGENOM" id="CLU_061749_0_0_11"/>
<reference evidence="1 2" key="1">
    <citation type="submission" date="2012-08" db="EMBL/GenBank/DDBJ databases">
        <title>The Genome Sequence of Slackia piriformis YIT 12062.</title>
        <authorList>
            <consortium name="The Broad Institute Genome Sequencing Platform"/>
            <person name="Earl A."/>
            <person name="Ward D."/>
            <person name="Feldgarden M."/>
            <person name="Gevers D."/>
            <person name="Morotomi M."/>
            <person name="Walker B."/>
            <person name="Young S.K."/>
            <person name="Zeng Q."/>
            <person name="Gargeya S."/>
            <person name="Fitzgerald M."/>
            <person name="Haas B."/>
            <person name="Abouelleil A."/>
            <person name="Alvarado L."/>
            <person name="Arachchi H.M."/>
            <person name="Berlin A.M."/>
            <person name="Chapman S.B."/>
            <person name="Goldberg J."/>
            <person name="Griggs A."/>
            <person name="Gujja S."/>
            <person name="Hansen M."/>
            <person name="Howarth C."/>
            <person name="Imamovic A."/>
            <person name="Larimer J."/>
            <person name="McCowen C."/>
            <person name="Montmayeur A."/>
            <person name="Murphy C."/>
            <person name="Neiman D."/>
            <person name="Pearson M."/>
            <person name="Priest M."/>
            <person name="Roberts A."/>
            <person name="Saif S."/>
            <person name="Shea T."/>
            <person name="Sisk P."/>
            <person name="Sykes S."/>
            <person name="Wortman J."/>
            <person name="Nusbaum C."/>
            <person name="Birren B."/>
        </authorList>
    </citation>
    <scope>NUCLEOTIDE SEQUENCE [LARGE SCALE GENOMIC DNA]</scope>
    <source>
        <strain evidence="1 2">YIT 12062</strain>
    </source>
</reference>
<dbReference type="RefSeq" id="WP_009138630.1">
    <property type="nucleotide sequence ID" value="NZ_JH815198.1"/>
</dbReference>
<accession>K0YMS9</accession>
<proteinExistence type="predicted"/>
<dbReference type="SUPFAM" id="SSF52266">
    <property type="entry name" value="SGNH hydrolase"/>
    <property type="match status" value="1"/>
</dbReference>
<keyword evidence="2" id="KW-1185">Reference proteome</keyword>
<organism evidence="1 2">
    <name type="scientific">Slackia piriformis YIT 12062</name>
    <dbReference type="NCBI Taxonomy" id="742818"/>
    <lineage>
        <taxon>Bacteria</taxon>
        <taxon>Bacillati</taxon>
        <taxon>Actinomycetota</taxon>
        <taxon>Coriobacteriia</taxon>
        <taxon>Eggerthellales</taxon>
        <taxon>Eggerthellaceae</taxon>
        <taxon>Slackia</taxon>
    </lineage>
</organism>
<dbReference type="InParanoid" id="K0YMS9"/>
<evidence type="ECO:0000313" key="2">
    <source>
        <dbReference type="Proteomes" id="UP000006069"/>
    </source>
</evidence>
<dbReference type="Gene3D" id="3.40.50.1110">
    <property type="entry name" value="SGNH hydrolase"/>
    <property type="match status" value="1"/>
</dbReference>
<dbReference type="Pfam" id="PF16255">
    <property type="entry name" value="Lipase_GDSL_lke"/>
    <property type="match status" value="1"/>
</dbReference>
<name>K0YMS9_9ACTN</name>
<gene>
    <name evidence="1" type="ORF">HMPREF9451_00395</name>
</gene>
<dbReference type="CDD" id="cd00229">
    <property type="entry name" value="SGNH_hydrolase"/>
    <property type="match status" value="1"/>
</dbReference>
<dbReference type="AlphaFoldDB" id="K0YMS9"/>
<protein>
    <submittedName>
        <fullName evidence="1">Uncharacterized protein</fullName>
    </submittedName>
</protein>
<dbReference type="eggNOG" id="COG2755">
    <property type="taxonomic scope" value="Bacteria"/>
</dbReference>
<dbReference type="Proteomes" id="UP000006069">
    <property type="component" value="Unassembled WGS sequence"/>
</dbReference>
<dbReference type="InterPro" id="IPR032588">
    <property type="entry name" value="Lipase_GDSL_lke"/>
</dbReference>